<accession>A0AAV4MTD2</accession>
<sequence>MPLVKRGHAFLAVMSDGRMEWRQLRSARIDRWRPHASILSFHPPVPTTFWKGGWGKGAIERSLSTPPHSCITKKQHSFRTLQTPVGRSRKFTGKHVFATLDMHWDKSYRDICKKEIKHDL</sequence>
<proteinExistence type="predicted"/>
<reference evidence="1 2" key="1">
    <citation type="submission" date="2021-06" db="EMBL/GenBank/DDBJ databases">
        <title>Caerostris darwini draft genome.</title>
        <authorList>
            <person name="Kono N."/>
            <person name="Arakawa K."/>
        </authorList>
    </citation>
    <scope>NUCLEOTIDE SEQUENCE [LARGE SCALE GENOMIC DNA]</scope>
</reference>
<organism evidence="1 2">
    <name type="scientific">Caerostris darwini</name>
    <dbReference type="NCBI Taxonomy" id="1538125"/>
    <lineage>
        <taxon>Eukaryota</taxon>
        <taxon>Metazoa</taxon>
        <taxon>Ecdysozoa</taxon>
        <taxon>Arthropoda</taxon>
        <taxon>Chelicerata</taxon>
        <taxon>Arachnida</taxon>
        <taxon>Araneae</taxon>
        <taxon>Araneomorphae</taxon>
        <taxon>Entelegynae</taxon>
        <taxon>Araneoidea</taxon>
        <taxon>Araneidae</taxon>
        <taxon>Caerostris</taxon>
    </lineage>
</organism>
<gene>
    <name evidence="1" type="ORF">CDAR_406311</name>
</gene>
<protein>
    <submittedName>
        <fullName evidence="1">Uncharacterized protein</fullName>
    </submittedName>
</protein>
<name>A0AAV4MTD2_9ARAC</name>
<evidence type="ECO:0000313" key="2">
    <source>
        <dbReference type="Proteomes" id="UP001054837"/>
    </source>
</evidence>
<dbReference type="AlphaFoldDB" id="A0AAV4MTD2"/>
<comment type="caution">
    <text evidence="1">The sequence shown here is derived from an EMBL/GenBank/DDBJ whole genome shotgun (WGS) entry which is preliminary data.</text>
</comment>
<dbReference type="EMBL" id="BPLQ01000843">
    <property type="protein sequence ID" value="GIX75662.1"/>
    <property type="molecule type" value="Genomic_DNA"/>
</dbReference>
<evidence type="ECO:0000313" key="1">
    <source>
        <dbReference type="EMBL" id="GIX75662.1"/>
    </source>
</evidence>
<keyword evidence="2" id="KW-1185">Reference proteome</keyword>
<dbReference type="Proteomes" id="UP001054837">
    <property type="component" value="Unassembled WGS sequence"/>
</dbReference>